<evidence type="ECO:0000256" key="2">
    <source>
        <dbReference type="ARBA" id="ARBA00022692"/>
    </source>
</evidence>
<evidence type="ECO:0000256" key="4">
    <source>
        <dbReference type="ARBA" id="ARBA00023136"/>
    </source>
</evidence>
<organism evidence="7 8">
    <name type="scientific">Dimorphilus gyrociliatus</name>
    <dbReference type="NCBI Taxonomy" id="2664684"/>
    <lineage>
        <taxon>Eukaryota</taxon>
        <taxon>Metazoa</taxon>
        <taxon>Spiralia</taxon>
        <taxon>Lophotrochozoa</taxon>
        <taxon>Annelida</taxon>
        <taxon>Polychaeta</taxon>
        <taxon>Polychaeta incertae sedis</taxon>
        <taxon>Dinophilidae</taxon>
        <taxon>Dimorphilus</taxon>
    </lineage>
</organism>
<protein>
    <recommendedName>
        <fullName evidence="6">Receptor ligand binding region domain-containing protein</fullName>
    </recommendedName>
</protein>
<dbReference type="GO" id="GO:0016020">
    <property type="term" value="C:membrane"/>
    <property type="evidence" value="ECO:0007669"/>
    <property type="project" value="UniProtKB-SubCell"/>
</dbReference>
<keyword evidence="4" id="KW-0472">Membrane</keyword>
<accession>A0A7I8W2K1</accession>
<gene>
    <name evidence="7" type="ORF">DGYR_LOCUS10207</name>
</gene>
<dbReference type="Pfam" id="PF01094">
    <property type="entry name" value="ANF_receptor"/>
    <property type="match status" value="1"/>
</dbReference>
<dbReference type="InterPro" id="IPR001828">
    <property type="entry name" value="ANF_lig-bd_rcpt"/>
</dbReference>
<feature type="domain" description="Receptor ligand binding region" evidence="6">
    <location>
        <begin position="69"/>
        <end position="152"/>
    </location>
</feature>
<evidence type="ECO:0000256" key="1">
    <source>
        <dbReference type="ARBA" id="ARBA00004370"/>
    </source>
</evidence>
<keyword evidence="5" id="KW-0732">Signal</keyword>
<evidence type="ECO:0000313" key="7">
    <source>
        <dbReference type="EMBL" id="CAD5122391.1"/>
    </source>
</evidence>
<keyword evidence="8" id="KW-1185">Reference proteome</keyword>
<evidence type="ECO:0000313" key="8">
    <source>
        <dbReference type="Proteomes" id="UP000549394"/>
    </source>
</evidence>
<keyword evidence="3" id="KW-1133">Transmembrane helix</keyword>
<dbReference type="EMBL" id="CAJFCJ010000017">
    <property type="protein sequence ID" value="CAD5122391.1"/>
    <property type="molecule type" value="Genomic_DNA"/>
</dbReference>
<reference evidence="7 8" key="1">
    <citation type="submission" date="2020-08" db="EMBL/GenBank/DDBJ databases">
        <authorList>
            <person name="Hejnol A."/>
        </authorList>
    </citation>
    <scope>NUCLEOTIDE SEQUENCE [LARGE SCALE GENOMIC DNA]</scope>
</reference>
<dbReference type="AlphaFoldDB" id="A0A7I8W2K1"/>
<comment type="caution">
    <text evidence="7">The sequence shown here is derived from an EMBL/GenBank/DDBJ whole genome shotgun (WGS) entry which is preliminary data.</text>
</comment>
<dbReference type="Proteomes" id="UP000549394">
    <property type="component" value="Unassembled WGS sequence"/>
</dbReference>
<proteinExistence type="predicted"/>
<dbReference type="SUPFAM" id="SSF53822">
    <property type="entry name" value="Periplasmic binding protein-like I"/>
    <property type="match status" value="1"/>
</dbReference>
<dbReference type="Gene3D" id="3.40.50.2300">
    <property type="match status" value="1"/>
</dbReference>
<feature type="chain" id="PRO_5029629764" description="Receptor ligand binding region domain-containing protein" evidence="5">
    <location>
        <begin position="20"/>
        <end position="157"/>
    </location>
</feature>
<evidence type="ECO:0000256" key="5">
    <source>
        <dbReference type="SAM" id="SignalP"/>
    </source>
</evidence>
<name>A0A7I8W2K1_9ANNE</name>
<keyword evidence="2" id="KW-0812">Transmembrane</keyword>
<sequence>MKKTVSLAIFLLKLHFCQAIKLQGVLQERPDIWTSFPHKPNTLLLGYITGSKNAPNKPKMYYKPGSAMSGAITIAVEEINRQFKLLPNHSLDFCIGETYGIERMSIRHTANFSMNGIDAIIGPQETCEHEGRIAEAFNVPMISYVSTKEVLQIIINY</sequence>
<evidence type="ECO:0000259" key="6">
    <source>
        <dbReference type="Pfam" id="PF01094"/>
    </source>
</evidence>
<comment type="subcellular location">
    <subcellularLocation>
        <location evidence="1">Membrane</location>
    </subcellularLocation>
</comment>
<dbReference type="OrthoDB" id="60033at2759"/>
<dbReference type="InterPro" id="IPR028082">
    <property type="entry name" value="Peripla_BP_I"/>
</dbReference>
<feature type="signal peptide" evidence="5">
    <location>
        <begin position="1"/>
        <end position="19"/>
    </location>
</feature>
<evidence type="ECO:0000256" key="3">
    <source>
        <dbReference type="ARBA" id="ARBA00022989"/>
    </source>
</evidence>